<evidence type="ECO:0000313" key="2">
    <source>
        <dbReference type="EMBL" id="EEF57736.1"/>
    </source>
</evidence>
<proteinExistence type="predicted"/>
<dbReference type="PROSITE" id="PS51257">
    <property type="entry name" value="PROKAR_LIPOPROTEIN"/>
    <property type="match status" value="1"/>
</dbReference>
<dbReference type="STRING" id="320771.Cflav_PD0618"/>
<dbReference type="Pfam" id="PF13036">
    <property type="entry name" value="LpoB"/>
    <property type="match status" value="1"/>
</dbReference>
<feature type="signal peptide" evidence="1">
    <location>
        <begin position="1"/>
        <end position="28"/>
    </location>
</feature>
<name>B9XQV9_PEDPL</name>
<dbReference type="RefSeq" id="WP_007418194.1">
    <property type="nucleotide sequence ID" value="NZ_ABOX02000058.1"/>
</dbReference>
<dbReference type="Proteomes" id="UP000003688">
    <property type="component" value="Unassembled WGS sequence"/>
</dbReference>
<organism evidence="2 3">
    <name type="scientific">Pedosphaera parvula (strain Ellin514)</name>
    <dbReference type="NCBI Taxonomy" id="320771"/>
    <lineage>
        <taxon>Bacteria</taxon>
        <taxon>Pseudomonadati</taxon>
        <taxon>Verrucomicrobiota</taxon>
        <taxon>Pedosphaerae</taxon>
        <taxon>Pedosphaerales</taxon>
        <taxon>Pedosphaeraceae</taxon>
        <taxon>Pedosphaera</taxon>
    </lineage>
</organism>
<dbReference type="EMBL" id="ABOX02000058">
    <property type="protein sequence ID" value="EEF57736.1"/>
    <property type="molecule type" value="Genomic_DNA"/>
</dbReference>
<keyword evidence="1" id="KW-0732">Signal</keyword>
<keyword evidence="3" id="KW-1185">Reference proteome</keyword>
<evidence type="ECO:0000313" key="3">
    <source>
        <dbReference type="Proteomes" id="UP000003688"/>
    </source>
</evidence>
<evidence type="ECO:0008006" key="4">
    <source>
        <dbReference type="Google" id="ProtNLM"/>
    </source>
</evidence>
<dbReference type="OrthoDB" id="8969905at2"/>
<feature type="chain" id="PRO_5002893387" description="Penicillin-binding protein activator LpoB" evidence="1">
    <location>
        <begin position="29"/>
        <end position="212"/>
    </location>
</feature>
<dbReference type="Gene3D" id="3.40.50.10610">
    <property type="entry name" value="ABC-type transport auxiliary lipoprotein component"/>
    <property type="match status" value="1"/>
</dbReference>
<gene>
    <name evidence="2" type="ORF">Cflav_PD0618</name>
</gene>
<protein>
    <recommendedName>
        <fullName evidence="4">Penicillin-binding protein activator LpoB</fullName>
    </recommendedName>
</protein>
<dbReference type="AlphaFoldDB" id="B9XQV9"/>
<dbReference type="InterPro" id="IPR014094">
    <property type="entry name" value="LpoB"/>
</dbReference>
<accession>B9XQV9</accession>
<evidence type="ECO:0000256" key="1">
    <source>
        <dbReference type="SAM" id="SignalP"/>
    </source>
</evidence>
<comment type="caution">
    <text evidence="2">The sequence shown here is derived from an EMBL/GenBank/DDBJ whole genome shotgun (WGS) entry which is preliminary data.</text>
</comment>
<sequence length="212" mass="23027" precursor="true">MNLSFIKQHSKSALVILAASMMAGCASSGVRNPSGVAVTEMRPDERGFVAGTGMESQDLVAVTDKMSRSILGIPQIAQAQGVPCVVLDPVKNETRFPINKDIFLTRIRTQLNSKSAGKVSFLARDRMDALQKERNMKLAGQVTANADPRVVEFKGADYFLTGSLQGMTTRTSAGTSDYILYAFQLIDARTSAIVWEDSAEIKKQGLEDAAYR</sequence>
<reference evidence="2 3" key="1">
    <citation type="journal article" date="2011" name="J. Bacteriol.">
        <title>Genome sequence of 'Pedosphaera parvula' Ellin514, an aerobic Verrucomicrobial isolate from pasture soil.</title>
        <authorList>
            <person name="Kant R."/>
            <person name="van Passel M.W."/>
            <person name="Sangwan P."/>
            <person name="Palva A."/>
            <person name="Lucas S."/>
            <person name="Copeland A."/>
            <person name="Lapidus A."/>
            <person name="Glavina Del Rio T."/>
            <person name="Dalin E."/>
            <person name="Tice H."/>
            <person name="Bruce D."/>
            <person name="Goodwin L."/>
            <person name="Pitluck S."/>
            <person name="Chertkov O."/>
            <person name="Larimer F.W."/>
            <person name="Land M.L."/>
            <person name="Hauser L."/>
            <person name="Brettin T.S."/>
            <person name="Detter J.C."/>
            <person name="Han S."/>
            <person name="de Vos W.M."/>
            <person name="Janssen P.H."/>
            <person name="Smidt H."/>
        </authorList>
    </citation>
    <scope>NUCLEOTIDE SEQUENCE [LARGE SCALE GENOMIC DNA]</scope>
    <source>
        <strain evidence="2 3">Ellin514</strain>
    </source>
</reference>